<comment type="caution">
    <text evidence="1">The sequence shown here is derived from an EMBL/GenBank/DDBJ whole genome shotgun (WGS) entry which is preliminary data.</text>
</comment>
<dbReference type="InterPro" id="IPR012448">
    <property type="entry name" value="DUF1652"/>
</dbReference>
<evidence type="ECO:0008006" key="3">
    <source>
        <dbReference type="Google" id="ProtNLM"/>
    </source>
</evidence>
<dbReference type="AlphaFoldDB" id="A0A7Z0BPL4"/>
<dbReference type="Pfam" id="PF07865">
    <property type="entry name" value="DUF1652"/>
    <property type="match status" value="1"/>
</dbReference>
<sequence>MMSILEQRQIIESAFLPLHCHCKIDANDSVTIEIKDSHSGQVQLIVAGLKRSNLDSSRSISQLVLEVRQHLQEGSHANKRTTA</sequence>
<protein>
    <recommendedName>
        <fullName evidence="3">DUF1652 domain-containing protein</fullName>
    </recommendedName>
</protein>
<reference evidence="1 2" key="1">
    <citation type="submission" date="2020-07" db="EMBL/GenBank/DDBJ databases">
        <title>Genomic analyses of the natural microbiome of Caenorhabditis elegans.</title>
        <authorList>
            <person name="Samuel B."/>
        </authorList>
    </citation>
    <scope>NUCLEOTIDE SEQUENCE [LARGE SCALE GENOMIC DNA]</scope>
    <source>
        <strain evidence="1 2">BIGb0408</strain>
    </source>
</reference>
<keyword evidence="2" id="KW-1185">Reference proteome</keyword>
<gene>
    <name evidence="1" type="ORF">FHR27_001619</name>
</gene>
<dbReference type="EMBL" id="JACBYV010000001">
    <property type="protein sequence ID" value="NYH73009.1"/>
    <property type="molecule type" value="Genomic_DNA"/>
</dbReference>
<evidence type="ECO:0000313" key="1">
    <source>
        <dbReference type="EMBL" id="NYH73009.1"/>
    </source>
</evidence>
<dbReference type="Proteomes" id="UP000578688">
    <property type="component" value="Unassembled WGS sequence"/>
</dbReference>
<name>A0A7Z0BPL4_9GAMM</name>
<evidence type="ECO:0000313" key="2">
    <source>
        <dbReference type="Proteomes" id="UP000578688"/>
    </source>
</evidence>
<proteinExistence type="predicted"/>
<accession>A0A7Z0BPL4</accession>
<organism evidence="1 2">
    <name type="scientific">Phytopseudomonas flavescens</name>
    <dbReference type="NCBI Taxonomy" id="29435"/>
    <lineage>
        <taxon>Bacteria</taxon>
        <taxon>Pseudomonadati</taxon>
        <taxon>Pseudomonadota</taxon>
        <taxon>Gammaproteobacteria</taxon>
        <taxon>Pseudomonadales</taxon>
        <taxon>Pseudomonadaceae</taxon>
        <taxon>Phytopseudomonas</taxon>
    </lineage>
</organism>